<sequence length="508" mass="56225">MAIAAASLRIWTYPVTAKVFLGRLKNTTSNFMRCFDGVEPGFYLMKTPLLLCLLESGLIAPDIFTCFNYFQKKEKMAPKCKIILDTDPGVDDVMALLLALSASPEELELAMISVTYGNVPLECCLRNVAALYHVLEKEFEWRKSQGRPEGYETLKAHKTIVAAGAEHSLADPVLAADYFHGADGLHNVHDIHEDLKPADTWKALFDKDDDTDHSPSYPRFTASKEPAYKEMLRLLRENPPDTISILAVGPLTNVALAATEDPETFLRVKELVVMGGAVEVPGNVTPTAEFNTYADPLAAALVYALSSPNPASTLPPIPSHITGIKPYPAKLSRQLTVTLCPLDITNLHFINKNYFNEAVKPLVDAGSPLARWAAHFINGAFNKIDSMEGDGREPELALHDPFTVWYMLTHDDPRWGVPAKPEDLRVETIGQWTAGSYILDKRVRSKPGEASVDLSADSEADPHLVTLDEVPGDTMGWLSVRKGNRIRRVIKTPGESIFKEIWMQRVFG</sequence>
<keyword evidence="6" id="KW-1185">Reference proteome</keyword>
<dbReference type="Gene3D" id="3.90.245.10">
    <property type="entry name" value="Ribonucleoside hydrolase-like"/>
    <property type="match status" value="1"/>
</dbReference>
<organism evidence="5 6">
    <name type="scientific">Trichoderma guizhouense</name>
    <dbReference type="NCBI Taxonomy" id="1491466"/>
    <lineage>
        <taxon>Eukaryota</taxon>
        <taxon>Fungi</taxon>
        <taxon>Dikarya</taxon>
        <taxon>Ascomycota</taxon>
        <taxon>Pezizomycotina</taxon>
        <taxon>Sordariomycetes</taxon>
        <taxon>Hypocreomycetidae</taxon>
        <taxon>Hypocreales</taxon>
        <taxon>Hypocreaceae</taxon>
        <taxon>Trichoderma</taxon>
    </lineage>
</organism>
<accession>A0A1T3CM64</accession>
<comment type="caution">
    <text evidence="5">The sequence shown here is derived from an EMBL/GenBank/DDBJ whole genome shotgun (WGS) entry which is preliminary data.</text>
</comment>
<dbReference type="GO" id="GO:0006152">
    <property type="term" value="P:purine nucleoside catabolic process"/>
    <property type="evidence" value="ECO:0007669"/>
    <property type="project" value="TreeGrafter"/>
</dbReference>
<dbReference type="GO" id="GO:0008477">
    <property type="term" value="F:purine nucleosidase activity"/>
    <property type="evidence" value="ECO:0007669"/>
    <property type="project" value="TreeGrafter"/>
</dbReference>
<feature type="domain" description="Inosine/uridine-preferring nucleoside hydrolase" evidence="4">
    <location>
        <begin position="82"/>
        <end position="452"/>
    </location>
</feature>
<dbReference type="Pfam" id="PF01156">
    <property type="entry name" value="IU_nuc_hydro"/>
    <property type="match status" value="1"/>
</dbReference>
<dbReference type="GO" id="GO:0005829">
    <property type="term" value="C:cytosol"/>
    <property type="evidence" value="ECO:0007669"/>
    <property type="project" value="TreeGrafter"/>
</dbReference>
<evidence type="ECO:0000256" key="3">
    <source>
        <dbReference type="ARBA" id="ARBA00023295"/>
    </source>
</evidence>
<dbReference type="Proteomes" id="UP000191004">
    <property type="component" value="Unassembled WGS sequence"/>
</dbReference>
<evidence type="ECO:0000313" key="6">
    <source>
        <dbReference type="Proteomes" id="UP000191004"/>
    </source>
</evidence>
<comment type="similarity">
    <text evidence="1">Belongs to the IUNH family.</text>
</comment>
<evidence type="ECO:0000259" key="4">
    <source>
        <dbReference type="Pfam" id="PF01156"/>
    </source>
</evidence>
<dbReference type="InterPro" id="IPR036452">
    <property type="entry name" value="Ribo_hydro-like"/>
</dbReference>
<evidence type="ECO:0000313" key="5">
    <source>
        <dbReference type="EMBL" id="OPB42176.1"/>
    </source>
</evidence>
<protein>
    <submittedName>
        <fullName evidence="5">Nucleoside hydrolase</fullName>
    </submittedName>
</protein>
<evidence type="ECO:0000256" key="2">
    <source>
        <dbReference type="ARBA" id="ARBA00022801"/>
    </source>
</evidence>
<dbReference type="SUPFAM" id="SSF53590">
    <property type="entry name" value="Nucleoside hydrolase"/>
    <property type="match status" value="1"/>
</dbReference>
<dbReference type="InterPro" id="IPR001910">
    <property type="entry name" value="Inosine/uridine_hydrolase_dom"/>
</dbReference>
<dbReference type="EMBL" id="LVVK01000013">
    <property type="protein sequence ID" value="OPB42176.1"/>
    <property type="molecule type" value="Genomic_DNA"/>
</dbReference>
<reference evidence="5 6" key="1">
    <citation type="submission" date="2016-04" db="EMBL/GenBank/DDBJ databases">
        <title>Multiple horizontal gene transfer events from other fungi enriched the ability of the initially mycotrophic fungus Trichoderma (Ascomycota) to feed on dead plant biomass.</title>
        <authorList>
            <person name="Atanasova L."/>
            <person name="Chenthamara K."/>
            <person name="Zhang J."/>
            <person name="Grujic M."/>
            <person name="Henrissat B."/>
            <person name="Kuo A."/>
            <person name="Aertz A."/>
            <person name="Salamov A."/>
            <person name="Lipzen A."/>
            <person name="Labutti K."/>
            <person name="Barry K."/>
            <person name="Miao Y."/>
            <person name="Rahimi M.J."/>
            <person name="Shen Q."/>
            <person name="Grigoriev I.V."/>
            <person name="Kubicek C.P."/>
            <person name="Druzhinina I.S."/>
        </authorList>
    </citation>
    <scope>NUCLEOTIDE SEQUENCE [LARGE SCALE GENOMIC DNA]</scope>
    <source>
        <strain evidence="5 6">NJAU 4742</strain>
    </source>
</reference>
<gene>
    <name evidence="5" type="ORF">A0O28_0032930</name>
</gene>
<name>A0A1T3CM64_9HYPO</name>
<keyword evidence="3" id="KW-0326">Glycosidase</keyword>
<evidence type="ECO:0000256" key="1">
    <source>
        <dbReference type="ARBA" id="ARBA00009176"/>
    </source>
</evidence>
<keyword evidence="2 5" id="KW-0378">Hydrolase</keyword>
<dbReference type="PANTHER" id="PTHR12304">
    <property type="entry name" value="INOSINE-URIDINE PREFERRING NUCLEOSIDE HYDROLASE"/>
    <property type="match status" value="1"/>
</dbReference>
<dbReference type="AlphaFoldDB" id="A0A1T3CM64"/>
<proteinExistence type="inferred from homology"/>
<dbReference type="OrthoDB" id="5783963at2759"/>
<dbReference type="InterPro" id="IPR023186">
    <property type="entry name" value="IUNH"/>
</dbReference>
<dbReference type="PANTHER" id="PTHR12304:SF56">
    <property type="entry name" value="HYDROLASE, PUTATIVE (AFU_ORTHOLOGUE AFUA_1G11790)-RELATED"/>
    <property type="match status" value="1"/>
</dbReference>